<organism evidence="2 3">
    <name type="scientific">Candidatus Lambdaproteobacteria bacterium RIFOXYD2_FULL_56_26</name>
    <dbReference type="NCBI Taxonomy" id="1817773"/>
    <lineage>
        <taxon>Bacteria</taxon>
        <taxon>Pseudomonadati</taxon>
        <taxon>Pseudomonadota</taxon>
        <taxon>Candidatus Lambdaproteobacteria</taxon>
    </lineage>
</organism>
<dbReference type="Proteomes" id="UP000177583">
    <property type="component" value="Unassembled WGS sequence"/>
</dbReference>
<keyword evidence="1" id="KW-0472">Membrane</keyword>
<keyword evidence="1" id="KW-0812">Transmembrane</keyword>
<dbReference type="AlphaFoldDB" id="A0A1F6H415"/>
<evidence type="ECO:0000256" key="1">
    <source>
        <dbReference type="SAM" id="Phobius"/>
    </source>
</evidence>
<feature type="transmembrane region" description="Helical" evidence="1">
    <location>
        <begin position="12"/>
        <end position="33"/>
    </location>
</feature>
<evidence type="ECO:0000313" key="2">
    <source>
        <dbReference type="EMBL" id="OGH05076.1"/>
    </source>
</evidence>
<protein>
    <submittedName>
        <fullName evidence="2">Uncharacterized protein</fullName>
    </submittedName>
</protein>
<sequence>MENWLVANLDWMGAGLLFLICLVLGLLVGFKVLETLRLRRHKDRLFEQLTDFYERHKDH</sequence>
<evidence type="ECO:0000313" key="3">
    <source>
        <dbReference type="Proteomes" id="UP000177583"/>
    </source>
</evidence>
<dbReference type="EMBL" id="MFNF01000001">
    <property type="protein sequence ID" value="OGH05076.1"/>
    <property type="molecule type" value="Genomic_DNA"/>
</dbReference>
<comment type="caution">
    <text evidence="2">The sequence shown here is derived from an EMBL/GenBank/DDBJ whole genome shotgun (WGS) entry which is preliminary data.</text>
</comment>
<reference evidence="2 3" key="1">
    <citation type="journal article" date="2016" name="Nat. Commun.">
        <title>Thousands of microbial genomes shed light on interconnected biogeochemical processes in an aquifer system.</title>
        <authorList>
            <person name="Anantharaman K."/>
            <person name="Brown C.T."/>
            <person name="Hug L.A."/>
            <person name="Sharon I."/>
            <person name="Castelle C.J."/>
            <person name="Probst A.J."/>
            <person name="Thomas B.C."/>
            <person name="Singh A."/>
            <person name="Wilkins M.J."/>
            <person name="Karaoz U."/>
            <person name="Brodie E.L."/>
            <person name="Williams K.H."/>
            <person name="Hubbard S.S."/>
            <person name="Banfield J.F."/>
        </authorList>
    </citation>
    <scope>NUCLEOTIDE SEQUENCE [LARGE SCALE GENOMIC DNA]</scope>
</reference>
<name>A0A1F6H415_9PROT</name>
<accession>A0A1F6H415</accession>
<keyword evidence="1" id="KW-1133">Transmembrane helix</keyword>
<gene>
    <name evidence="2" type="ORF">A2557_08885</name>
</gene>
<proteinExistence type="predicted"/>